<feature type="domain" description="Sodium symporter small subunit" evidence="2">
    <location>
        <begin position="20"/>
        <end position="94"/>
    </location>
</feature>
<proteinExistence type="predicted"/>
<dbReference type="KEGG" id="glo:Glov_2909"/>
<name>B3E843_TRIL1</name>
<keyword evidence="1" id="KW-0472">Membrane</keyword>
<evidence type="ECO:0000313" key="3">
    <source>
        <dbReference type="EMBL" id="ACD96616.1"/>
    </source>
</evidence>
<feature type="transmembrane region" description="Helical" evidence="1">
    <location>
        <begin position="67"/>
        <end position="90"/>
    </location>
</feature>
<dbReference type="EMBL" id="CP001089">
    <property type="protein sequence ID" value="ACD96616.1"/>
    <property type="molecule type" value="Genomic_DNA"/>
</dbReference>
<keyword evidence="4" id="KW-1185">Reference proteome</keyword>
<dbReference type="HOGENOM" id="CLU_2193202_0_0_7"/>
<evidence type="ECO:0000313" key="4">
    <source>
        <dbReference type="Proteomes" id="UP000002420"/>
    </source>
</evidence>
<sequence length="116" mass="13271">MSDNGLKRSINIFKPLPGTMQGEVQVIAMLLVACLLAVVGTQVAIWILEESLDGFWLTELIFFNLPIHFWISGQFLPLLFIVLGLVFNLWMDRHELRRMEGTIRFRATGRKKGEVP</sequence>
<gene>
    <name evidence="3" type="ordered locus">Glov_2909</name>
</gene>
<dbReference type="InterPro" id="IPR019886">
    <property type="entry name" value="Na_symporter_ssu"/>
</dbReference>
<keyword evidence="1" id="KW-1133">Transmembrane helix</keyword>
<dbReference type="STRING" id="398767.Glov_2909"/>
<evidence type="ECO:0000259" key="2">
    <source>
        <dbReference type="Pfam" id="PF13937"/>
    </source>
</evidence>
<dbReference type="AlphaFoldDB" id="B3E843"/>
<feature type="transmembrane region" description="Helical" evidence="1">
    <location>
        <begin position="26"/>
        <end position="47"/>
    </location>
</feature>
<protein>
    <recommendedName>
        <fullName evidence="2">Sodium symporter small subunit domain-containing protein</fullName>
    </recommendedName>
</protein>
<dbReference type="Proteomes" id="UP000002420">
    <property type="component" value="Chromosome"/>
</dbReference>
<keyword evidence="1" id="KW-0812">Transmembrane</keyword>
<dbReference type="PROSITE" id="PS51257">
    <property type="entry name" value="PROKAR_LIPOPROTEIN"/>
    <property type="match status" value="1"/>
</dbReference>
<dbReference type="OrthoDB" id="5396605at2"/>
<dbReference type="RefSeq" id="WP_012470941.1">
    <property type="nucleotide sequence ID" value="NC_010814.1"/>
</dbReference>
<dbReference type="Pfam" id="PF13937">
    <property type="entry name" value="DUF4212"/>
    <property type="match status" value="1"/>
</dbReference>
<reference evidence="3 4" key="1">
    <citation type="submission" date="2008-05" db="EMBL/GenBank/DDBJ databases">
        <title>Complete sequence of chromosome of Geobacter lovleyi SZ.</title>
        <authorList>
            <consortium name="US DOE Joint Genome Institute"/>
            <person name="Lucas S."/>
            <person name="Copeland A."/>
            <person name="Lapidus A."/>
            <person name="Glavina del Rio T."/>
            <person name="Dalin E."/>
            <person name="Tice H."/>
            <person name="Bruce D."/>
            <person name="Goodwin L."/>
            <person name="Pitluck S."/>
            <person name="Chertkov O."/>
            <person name="Meincke L."/>
            <person name="Brettin T."/>
            <person name="Detter J.C."/>
            <person name="Han C."/>
            <person name="Tapia R."/>
            <person name="Kuske C.R."/>
            <person name="Schmutz J."/>
            <person name="Larimer F."/>
            <person name="Land M."/>
            <person name="Hauser L."/>
            <person name="Kyrpides N."/>
            <person name="Mikhailova N."/>
            <person name="Sung Y."/>
            <person name="Fletcher K.E."/>
            <person name="Ritalahti K.M."/>
            <person name="Loeffler F.E."/>
            <person name="Richardson P."/>
        </authorList>
    </citation>
    <scope>NUCLEOTIDE SEQUENCE [LARGE SCALE GENOMIC DNA]</scope>
    <source>
        <strain evidence="4">ATCC BAA-1151 / DSM 17278 / SZ</strain>
    </source>
</reference>
<accession>B3E843</accession>
<organism evidence="3 4">
    <name type="scientific">Trichlorobacter lovleyi (strain ATCC BAA-1151 / DSM 17278 / SZ)</name>
    <name type="common">Geobacter lovleyi</name>
    <dbReference type="NCBI Taxonomy" id="398767"/>
    <lineage>
        <taxon>Bacteria</taxon>
        <taxon>Pseudomonadati</taxon>
        <taxon>Thermodesulfobacteriota</taxon>
        <taxon>Desulfuromonadia</taxon>
        <taxon>Geobacterales</taxon>
        <taxon>Geobacteraceae</taxon>
        <taxon>Trichlorobacter</taxon>
    </lineage>
</organism>
<evidence type="ECO:0000256" key="1">
    <source>
        <dbReference type="SAM" id="Phobius"/>
    </source>
</evidence>